<dbReference type="KEGG" id="rce:RC1_2228"/>
<feature type="compositionally biased region" description="Basic and acidic residues" evidence="1">
    <location>
        <begin position="65"/>
        <end position="80"/>
    </location>
</feature>
<protein>
    <submittedName>
        <fullName evidence="2">Uncharacterized protein</fullName>
    </submittedName>
</protein>
<dbReference type="Proteomes" id="UP000001591">
    <property type="component" value="Chromosome"/>
</dbReference>
<reference evidence="2 3" key="1">
    <citation type="journal article" date="2010" name="BMC Genomics">
        <title>Metabolic flexibility revealed in the genome of the cyst-forming alpha-1 proteobacterium Rhodospirillum centenum.</title>
        <authorList>
            <person name="Lu Y.K."/>
            <person name="Marden J."/>
            <person name="Han M."/>
            <person name="Swingley W.D."/>
            <person name="Mastrian S.D."/>
            <person name="Chowdhury S.R."/>
            <person name="Hao J."/>
            <person name="Helmy T."/>
            <person name="Kim S."/>
            <person name="Kurdoglu A.A."/>
            <person name="Matthies H.J."/>
            <person name="Rollo D."/>
            <person name="Stothard P."/>
            <person name="Blankenship R.E."/>
            <person name="Bauer C.E."/>
            <person name="Touchman J.W."/>
        </authorList>
    </citation>
    <scope>NUCLEOTIDE SEQUENCE [LARGE SCALE GENOMIC DNA]</scope>
    <source>
        <strain evidence="3">ATCC 51521 / SW</strain>
    </source>
</reference>
<accession>B6IPB3</accession>
<evidence type="ECO:0000313" key="3">
    <source>
        <dbReference type="Proteomes" id="UP000001591"/>
    </source>
</evidence>
<dbReference type="EMBL" id="CP000613">
    <property type="protein sequence ID" value="ACI99615.1"/>
    <property type="molecule type" value="Genomic_DNA"/>
</dbReference>
<feature type="region of interest" description="Disordered" evidence="1">
    <location>
        <begin position="46"/>
        <end position="80"/>
    </location>
</feature>
<evidence type="ECO:0000256" key="1">
    <source>
        <dbReference type="SAM" id="MobiDB-lite"/>
    </source>
</evidence>
<dbReference type="STRING" id="414684.RC1_2228"/>
<proteinExistence type="predicted"/>
<organism evidence="2 3">
    <name type="scientific">Rhodospirillum centenum (strain ATCC 51521 / SW)</name>
    <dbReference type="NCBI Taxonomy" id="414684"/>
    <lineage>
        <taxon>Bacteria</taxon>
        <taxon>Pseudomonadati</taxon>
        <taxon>Pseudomonadota</taxon>
        <taxon>Alphaproteobacteria</taxon>
        <taxon>Rhodospirillales</taxon>
        <taxon>Rhodospirillaceae</taxon>
        <taxon>Rhodospirillum</taxon>
    </lineage>
</organism>
<gene>
    <name evidence="2" type="ordered locus">RC1_2228</name>
</gene>
<evidence type="ECO:0000313" key="2">
    <source>
        <dbReference type="EMBL" id="ACI99615.1"/>
    </source>
</evidence>
<sequence>MQCLAHRTNAGSPNGVLHMAMPCAATARPASRPFQAPGLNSLEFLKRESRRRTTPVLAPALRSDGQTETRPRGPPRTEWR</sequence>
<dbReference type="HOGENOM" id="CLU_2587370_0_0_5"/>
<keyword evidence="3" id="KW-1185">Reference proteome</keyword>
<dbReference type="AlphaFoldDB" id="B6IPB3"/>
<name>B6IPB3_RHOCS</name>